<dbReference type="OrthoDB" id="982433at2"/>
<sequence>MFICIFSCFLISFKLSNTKLTAQQIIDKTIVASGSYKVGNAQIKFKFRNTEYIAIRRTSGEFVLIRNQRKENFGTISDIVSNNGFKREINANELVVLDSMANKYSNSVNSVHYFSVLPYGLNDKAVIKKRLPSSIIKGEEYYKIEVTFSENGGGEDFEDVFIYWVGKKDFLIDYLAYSYHTNGGGKRFRVLKEQCKKGGIRFVDYHNYKTTNPSIFLVDLDKAFENNQLKKISEIVLEDIEVTILD</sequence>
<dbReference type="Pfam" id="PF20113">
    <property type="entry name" value="DUF6503"/>
    <property type="match status" value="1"/>
</dbReference>
<gene>
    <name evidence="1" type="ORF">BST83_05200</name>
</gene>
<protein>
    <submittedName>
        <fullName evidence="1">Deoxyribose-phosphate aldolase</fullName>
    </submittedName>
</protein>
<accession>A0A2S7KVE9</accession>
<reference evidence="1 2" key="1">
    <citation type="submission" date="2016-11" db="EMBL/GenBank/DDBJ databases">
        <title>Trade-off between light-utilization and light-protection in marine flavobacteria.</title>
        <authorList>
            <person name="Kumagai Y."/>
        </authorList>
    </citation>
    <scope>NUCLEOTIDE SEQUENCE [LARGE SCALE GENOMIC DNA]</scope>
    <source>
        <strain evidence="1 2">ATCC 700397</strain>
    </source>
</reference>
<keyword evidence="2" id="KW-1185">Reference proteome</keyword>
<name>A0A2S7KVE9_9FLAO</name>
<proteinExistence type="predicted"/>
<organism evidence="1 2">
    <name type="scientific">Polaribacter filamentus</name>
    <dbReference type="NCBI Taxonomy" id="53483"/>
    <lineage>
        <taxon>Bacteria</taxon>
        <taxon>Pseudomonadati</taxon>
        <taxon>Bacteroidota</taxon>
        <taxon>Flavobacteriia</taxon>
        <taxon>Flavobacteriales</taxon>
        <taxon>Flavobacteriaceae</taxon>
    </lineage>
</organism>
<dbReference type="AlphaFoldDB" id="A0A2S7KVE9"/>
<evidence type="ECO:0000313" key="2">
    <source>
        <dbReference type="Proteomes" id="UP000239522"/>
    </source>
</evidence>
<evidence type="ECO:0000313" key="1">
    <source>
        <dbReference type="EMBL" id="PQB06622.1"/>
    </source>
</evidence>
<dbReference type="InterPro" id="IPR045444">
    <property type="entry name" value="DUF6503"/>
</dbReference>
<dbReference type="Proteomes" id="UP000239522">
    <property type="component" value="Unassembled WGS sequence"/>
</dbReference>
<comment type="caution">
    <text evidence="1">The sequence shown here is derived from an EMBL/GenBank/DDBJ whole genome shotgun (WGS) entry which is preliminary data.</text>
</comment>
<dbReference type="EMBL" id="MQUA01000013">
    <property type="protein sequence ID" value="PQB06622.1"/>
    <property type="molecule type" value="Genomic_DNA"/>
</dbReference>